<accession>A0ABN1PEY4</accession>
<feature type="domain" description="GmrSD restriction endonucleases N-terminal" evidence="1">
    <location>
        <begin position="12"/>
        <end position="256"/>
    </location>
</feature>
<dbReference type="Gene3D" id="3.30.950.30">
    <property type="entry name" value="Schlafen, AAA domain"/>
    <property type="match status" value="1"/>
</dbReference>
<reference evidence="3 4" key="1">
    <citation type="journal article" date="2019" name="Int. J. Syst. Evol. Microbiol.">
        <title>The Global Catalogue of Microorganisms (GCM) 10K type strain sequencing project: providing services to taxonomists for standard genome sequencing and annotation.</title>
        <authorList>
            <consortium name="The Broad Institute Genomics Platform"/>
            <consortium name="The Broad Institute Genome Sequencing Center for Infectious Disease"/>
            <person name="Wu L."/>
            <person name="Ma J."/>
        </authorList>
    </citation>
    <scope>NUCLEOTIDE SEQUENCE [LARGE SCALE GENOMIC DNA]</scope>
    <source>
        <strain evidence="3 4">JCM 11117</strain>
    </source>
</reference>
<dbReference type="Proteomes" id="UP001499967">
    <property type="component" value="Unassembled WGS sequence"/>
</dbReference>
<dbReference type="InterPro" id="IPR038461">
    <property type="entry name" value="Schlafen_AlbA_2_dom_sf"/>
</dbReference>
<evidence type="ECO:0008006" key="5">
    <source>
        <dbReference type="Google" id="ProtNLM"/>
    </source>
</evidence>
<evidence type="ECO:0000259" key="1">
    <source>
        <dbReference type="Pfam" id="PF03235"/>
    </source>
</evidence>
<sequence length="773" mass="86388">MDKKFTSNDMPLSDLLNRAHSGALQLPDFQRGWVWDDNHISSLLASVSLSYPIGAVMTLRTGNPEVKFKPRLLEGVARATLDEPEFLLLDGQQRTTSLYLALRSGEAVPTRDARKNSMTRRYFADIRACIDPFKDREEAIRSIPADGLVRNFRGETELDLSTREAQVAAQMFPLDIVLDPTATMRWQQDFLAPDPGERFQTWAAFHEAVIAPFLQYRVPTIELTRETPKEAVCQVFEKVNTGGVSLTVFELLTATYAADNFNLRDDWEKRKAAFGAFSLLDEFPETDFLQVVTLLATRDRRARYVAEHASDDRAPAVSCKRRDVLKLELSDYLRWAEEATPVLSRVVRFLHGERIFTARDLPYASQLVPLTAIMTALGDRAESHGVVQRLRQWFWCGVFGEMYGGSTETRFAYDLQDVVAWIDGGDEPRTVKESQFQADRLMTLRTRNSAAYKGLYAQQMKRGGRDFRTGSTIDLHTYVDDAVDIHHIFPRSWAAQNGISESIANSIVNKTTIDARTNRRIGGASPSRYLARIESSEGTSPEDLDTILRSHDIDPLALRADDFAAFFTARFERLLKQIEEATGKPVNRSADGSDNPFAAAENASKNVTDEIRRVIAAGESKVVEFKSTGRKNLRTGEKDPAMEYAVLKSVAGFMNTHGGTLLVGVADDGAIVGIEEDFPFQGNKRNVDGWDLWLTDMLAASLGKAAATDVSMSYATIDDRTVAKIVVGPAAQPVFATATKGERKPVFLVRINSSTRELLGQEAHDYQRKRWPS</sequence>
<dbReference type="PANTHER" id="PTHR37292:SF2">
    <property type="entry name" value="DUF262 DOMAIN-CONTAINING PROTEIN"/>
    <property type="match status" value="1"/>
</dbReference>
<dbReference type="InterPro" id="IPR007421">
    <property type="entry name" value="Schlafen_AlbA_2_dom"/>
</dbReference>
<gene>
    <name evidence="3" type="ORF">GCM10009559_12180</name>
</gene>
<dbReference type="EMBL" id="BAAAHP010000033">
    <property type="protein sequence ID" value="GAA0926813.1"/>
    <property type="molecule type" value="Genomic_DNA"/>
</dbReference>
<dbReference type="PANTHER" id="PTHR37292">
    <property type="entry name" value="VNG6097C"/>
    <property type="match status" value="1"/>
</dbReference>
<dbReference type="InterPro" id="IPR004919">
    <property type="entry name" value="GmrSD_N"/>
</dbReference>
<organism evidence="3 4">
    <name type="scientific">Pseudonocardia zijingensis</name>
    <dbReference type="NCBI Taxonomy" id="153376"/>
    <lineage>
        <taxon>Bacteria</taxon>
        <taxon>Bacillati</taxon>
        <taxon>Actinomycetota</taxon>
        <taxon>Actinomycetes</taxon>
        <taxon>Pseudonocardiales</taxon>
        <taxon>Pseudonocardiaceae</taxon>
        <taxon>Pseudonocardia</taxon>
    </lineage>
</organism>
<dbReference type="Pfam" id="PF03235">
    <property type="entry name" value="GmrSD_N"/>
    <property type="match status" value="1"/>
</dbReference>
<evidence type="ECO:0000313" key="3">
    <source>
        <dbReference type="EMBL" id="GAA0926813.1"/>
    </source>
</evidence>
<evidence type="ECO:0000313" key="4">
    <source>
        <dbReference type="Proteomes" id="UP001499967"/>
    </source>
</evidence>
<keyword evidence="4" id="KW-1185">Reference proteome</keyword>
<dbReference type="RefSeq" id="WP_343939817.1">
    <property type="nucleotide sequence ID" value="NZ_BAAAHP010000033.1"/>
</dbReference>
<evidence type="ECO:0000259" key="2">
    <source>
        <dbReference type="Pfam" id="PF04326"/>
    </source>
</evidence>
<comment type="caution">
    <text evidence="3">The sequence shown here is derived from an EMBL/GenBank/DDBJ whole genome shotgun (WGS) entry which is preliminary data.</text>
</comment>
<name>A0ABN1PEY4_9PSEU</name>
<protein>
    <recommendedName>
        <fullName evidence="5">DUF262 domain-containing protein</fullName>
    </recommendedName>
</protein>
<feature type="domain" description="Schlafen AlbA-2" evidence="2">
    <location>
        <begin position="619"/>
        <end position="757"/>
    </location>
</feature>
<proteinExistence type="predicted"/>
<dbReference type="Pfam" id="PF04326">
    <property type="entry name" value="SLFN_AlbA_2"/>
    <property type="match status" value="1"/>
</dbReference>